<proteinExistence type="predicted"/>
<reference evidence="6 7" key="1">
    <citation type="journal article" date="2017" name="Front. Microbiol.">
        <title>New Insights into the Diversity of the Genus Faecalibacterium.</title>
        <authorList>
            <person name="Benevides L."/>
            <person name="Burman S."/>
            <person name="Martin R."/>
            <person name="Robert V."/>
            <person name="Thomas M."/>
            <person name="Miquel S."/>
            <person name="Chain F."/>
            <person name="Sokol H."/>
            <person name="Bermudez-Humaran L.G."/>
            <person name="Morrison M."/>
            <person name="Langella P."/>
            <person name="Azevedo V.A."/>
            <person name="Chatel J.M."/>
            <person name="Soares S."/>
        </authorList>
    </citation>
    <scope>NUCLEOTIDE SEQUENCE [LARGE SCALE GENOMIC DNA]</scope>
    <source>
        <strain evidence="6 7">AHMP21</strain>
    </source>
</reference>
<dbReference type="InterPro" id="IPR002797">
    <property type="entry name" value="Polysacc_synth"/>
</dbReference>
<comment type="caution">
    <text evidence="6">The sequence shown here is derived from an EMBL/GenBank/DDBJ whole genome shotgun (WGS) entry which is preliminary data.</text>
</comment>
<evidence type="ECO:0000256" key="1">
    <source>
        <dbReference type="ARBA" id="ARBA00004141"/>
    </source>
</evidence>
<dbReference type="PANTHER" id="PTHR43424">
    <property type="entry name" value="LOCUS PUTATIVE PROTEIN 1-RELATED"/>
    <property type="match status" value="1"/>
</dbReference>
<feature type="transmembrane region" description="Helical" evidence="5">
    <location>
        <begin position="208"/>
        <end position="224"/>
    </location>
</feature>
<dbReference type="GO" id="GO:0016020">
    <property type="term" value="C:membrane"/>
    <property type="evidence" value="ECO:0007669"/>
    <property type="project" value="UniProtKB-SubCell"/>
</dbReference>
<evidence type="ECO:0000313" key="6">
    <source>
        <dbReference type="EMBL" id="PDX85701.1"/>
    </source>
</evidence>
<organism evidence="6 7">
    <name type="scientific">Faecalibacterium prausnitzii</name>
    <dbReference type="NCBI Taxonomy" id="853"/>
    <lineage>
        <taxon>Bacteria</taxon>
        <taxon>Bacillati</taxon>
        <taxon>Bacillota</taxon>
        <taxon>Clostridia</taxon>
        <taxon>Eubacteriales</taxon>
        <taxon>Oscillospiraceae</taxon>
        <taxon>Faecalibacterium</taxon>
    </lineage>
</organism>
<keyword evidence="3 5" id="KW-1133">Transmembrane helix</keyword>
<feature type="transmembrane region" description="Helical" evidence="5">
    <location>
        <begin position="248"/>
        <end position="270"/>
    </location>
</feature>
<comment type="subcellular location">
    <subcellularLocation>
        <location evidence="1">Membrane</location>
        <topology evidence="1">Multi-pass membrane protein</topology>
    </subcellularLocation>
</comment>
<evidence type="ECO:0000313" key="7">
    <source>
        <dbReference type="Proteomes" id="UP000220904"/>
    </source>
</evidence>
<dbReference type="Pfam" id="PF01943">
    <property type="entry name" value="Polysacc_synt"/>
    <property type="match status" value="1"/>
</dbReference>
<feature type="transmembrane region" description="Helical" evidence="5">
    <location>
        <begin position="290"/>
        <end position="314"/>
    </location>
</feature>
<keyword evidence="4 5" id="KW-0472">Membrane</keyword>
<dbReference type="OrthoDB" id="9815702at2"/>
<dbReference type="InterPro" id="IPR052556">
    <property type="entry name" value="PolySynth_Transporter"/>
</dbReference>
<feature type="transmembrane region" description="Helical" evidence="5">
    <location>
        <begin position="112"/>
        <end position="132"/>
    </location>
</feature>
<sequence length="482" mass="54508">MPSIKRNYIYRLLYEMLAIITPLVTAPYVSRILEADGVGIYSYSQSCISYFSMFAVLGTNIYGMREIARCRDSKETYSKKFWEIEMLTVITSTVCILIWSCIILFSKNYRPYFLALLPTLFASMFDISWFYTGQERIGYTVFWNAICKIAGVFLIFFLIKNKEDLVTYILLNSTILMLGNLSMWVFLPKFLIRVDIKSLNIRTHFKETLIYFIPTIATSIYTVLDKTLIGLITNDAYQNGFYEQATKIINIAKTVSFVALNSVMGARLSYLFAEKRNEEAKANIKLAMNVILFFTIGSMFGIIAIASDFVPLFFGNGYEPVVGLLYLMAPLIVIIGISNCIGTQYYTPIGKTRMASLYMLLGSGVNLILNLLFIPWMGSKGAVIGSIGAETVITVLFEHFNEGYITWKYILSSSYKKIIAGLLMLLIIHIMSKNIAVSGIMQVSLQVLCGIIVYLVVLLIERDSAVLEFITEMQKKTKGPKL</sequence>
<feature type="transmembrane region" description="Helical" evidence="5">
    <location>
        <begin position="354"/>
        <end position="374"/>
    </location>
</feature>
<protein>
    <submittedName>
        <fullName evidence="6">Uncharacterized protein</fullName>
    </submittedName>
</protein>
<evidence type="ECO:0000256" key="5">
    <source>
        <dbReference type="SAM" id="Phobius"/>
    </source>
</evidence>
<evidence type="ECO:0000256" key="2">
    <source>
        <dbReference type="ARBA" id="ARBA00022692"/>
    </source>
</evidence>
<evidence type="ECO:0000256" key="4">
    <source>
        <dbReference type="ARBA" id="ARBA00023136"/>
    </source>
</evidence>
<accession>A0A2A7B301</accession>
<feature type="transmembrane region" description="Helical" evidence="5">
    <location>
        <begin position="320"/>
        <end position="342"/>
    </location>
</feature>
<gene>
    <name evidence="6" type="ORF">CHR60_11680</name>
</gene>
<feature type="transmembrane region" description="Helical" evidence="5">
    <location>
        <begin position="84"/>
        <end position="106"/>
    </location>
</feature>
<dbReference type="RefSeq" id="WP_097793170.1">
    <property type="nucleotide sequence ID" value="NZ_NOUV01000019.1"/>
</dbReference>
<keyword evidence="2 5" id="KW-0812">Transmembrane</keyword>
<dbReference type="Proteomes" id="UP000220904">
    <property type="component" value="Unassembled WGS sequence"/>
</dbReference>
<dbReference type="PANTHER" id="PTHR43424:SF1">
    <property type="entry name" value="LOCUS PUTATIVE PROTEIN 1-RELATED"/>
    <property type="match status" value="1"/>
</dbReference>
<feature type="transmembrane region" description="Helical" evidence="5">
    <location>
        <begin position="12"/>
        <end position="30"/>
    </location>
</feature>
<dbReference type="AlphaFoldDB" id="A0A2A7B301"/>
<feature type="transmembrane region" description="Helical" evidence="5">
    <location>
        <begin position="42"/>
        <end position="63"/>
    </location>
</feature>
<dbReference type="EMBL" id="NOUV01000019">
    <property type="protein sequence ID" value="PDX85701.1"/>
    <property type="molecule type" value="Genomic_DNA"/>
</dbReference>
<feature type="transmembrane region" description="Helical" evidence="5">
    <location>
        <begin position="418"/>
        <end position="437"/>
    </location>
</feature>
<feature type="transmembrane region" description="Helical" evidence="5">
    <location>
        <begin position="139"/>
        <end position="159"/>
    </location>
</feature>
<feature type="transmembrane region" description="Helical" evidence="5">
    <location>
        <begin position="165"/>
        <end position="187"/>
    </location>
</feature>
<feature type="transmembrane region" description="Helical" evidence="5">
    <location>
        <begin position="443"/>
        <end position="460"/>
    </location>
</feature>
<evidence type="ECO:0000256" key="3">
    <source>
        <dbReference type="ARBA" id="ARBA00022989"/>
    </source>
</evidence>
<name>A0A2A7B301_9FIRM</name>